<dbReference type="GO" id="GO:0004069">
    <property type="term" value="F:L-aspartate:2-oxoglutarate aminotransferase activity"/>
    <property type="evidence" value="ECO:0007669"/>
    <property type="project" value="UniProtKB-EC"/>
</dbReference>
<dbReference type="InterPro" id="IPR004839">
    <property type="entry name" value="Aminotransferase_I/II_large"/>
</dbReference>
<protein>
    <recommendedName>
        <fullName evidence="8">Aminotransferase</fullName>
        <ecNumber evidence="8">2.6.1.-</ecNumber>
    </recommendedName>
</protein>
<evidence type="ECO:0000256" key="4">
    <source>
        <dbReference type="ARBA" id="ARBA00022576"/>
    </source>
</evidence>
<dbReference type="Gene3D" id="3.40.640.10">
    <property type="entry name" value="Type I PLP-dependent aspartate aminotransferase-like (Major domain)"/>
    <property type="match status" value="1"/>
</dbReference>
<evidence type="ECO:0000313" key="10">
    <source>
        <dbReference type="EMBL" id="TCP35167.1"/>
    </source>
</evidence>
<evidence type="ECO:0000256" key="2">
    <source>
        <dbReference type="ARBA" id="ARBA00007441"/>
    </source>
</evidence>
<dbReference type="FunCoup" id="A0A4R2PIN3">
    <property type="interactions" value="482"/>
</dbReference>
<dbReference type="EC" id="2.6.1.-" evidence="8"/>
<proteinExistence type="inferred from homology"/>
<dbReference type="InterPro" id="IPR015424">
    <property type="entry name" value="PyrdxlP-dep_Trfase"/>
</dbReference>
<evidence type="ECO:0000256" key="5">
    <source>
        <dbReference type="ARBA" id="ARBA00022679"/>
    </source>
</evidence>
<accession>A0A4R2PIN3</accession>
<reference evidence="10 11" key="1">
    <citation type="submission" date="2019-03" db="EMBL/GenBank/DDBJ databases">
        <title>Genomic Encyclopedia of Type Strains, Phase IV (KMG-IV): sequencing the most valuable type-strain genomes for metagenomic binning, comparative biology and taxonomic classification.</title>
        <authorList>
            <person name="Goeker M."/>
        </authorList>
    </citation>
    <scope>NUCLEOTIDE SEQUENCE [LARGE SCALE GENOMIC DNA]</scope>
    <source>
        <strain evidence="10 11">DSM 2132</strain>
    </source>
</reference>
<dbReference type="Pfam" id="PF00155">
    <property type="entry name" value="Aminotran_1_2"/>
    <property type="match status" value="1"/>
</dbReference>
<dbReference type="Gene3D" id="3.90.1150.10">
    <property type="entry name" value="Aspartate Aminotransferase, domain 1"/>
    <property type="match status" value="1"/>
</dbReference>
<dbReference type="GO" id="GO:0006520">
    <property type="term" value="P:amino acid metabolic process"/>
    <property type="evidence" value="ECO:0007669"/>
    <property type="project" value="InterPro"/>
</dbReference>
<dbReference type="InterPro" id="IPR015421">
    <property type="entry name" value="PyrdxlP-dep_Trfase_major"/>
</dbReference>
<keyword evidence="6" id="KW-0663">Pyridoxal phosphate</keyword>
<dbReference type="FunFam" id="3.40.640.10:FF:000033">
    <property type="entry name" value="Aspartate aminotransferase"/>
    <property type="match status" value="1"/>
</dbReference>
<dbReference type="InterPro" id="IPR004838">
    <property type="entry name" value="NHTrfase_class1_PyrdxlP-BS"/>
</dbReference>
<dbReference type="Proteomes" id="UP000295399">
    <property type="component" value="Unassembled WGS sequence"/>
</dbReference>
<comment type="similarity">
    <text evidence="2 8">Belongs to the class-I pyridoxal-phosphate-dependent aminotransferase family.</text>
</comment>
<dbReference type="InParanoid" id="A0A4R2PIN3"/>
<keyword evidence="4 8" id="KW-0032">Aminotransferase</keyword>
<dbReference type="OrthoDB" id="9763453at2"/>
<comment type="cofactor">
    <cofactor evidence="1 8">
        <name>pyridoxal 5'-phosphate</name>
        <dbReference type="ChEBI" id="CHEBI:597326"/>
    </cofactor>
</comment>
<keyword evidence="11" id="KW-1185">Reference proteome</keyword>
<evidence type="ECO:0000256" key="6">
    <source>
        <dbReference type="ARBA" id="ARBA00022898"/>
    </source>
</evidence>
<evidence type="ECO:0000256" key="7">
    <source>
        <dbReference type="ARBA" id="ARBA00049185"/>
    </source>
</evidence>
<organism evidence="10 11">
    <name type="scientific">Rhodothalassium salexigens DSM 2132</name>
    <dbReference type="NCBI Taxonomy" id="1188247"/>
    <lineage>
        <taxon>Bacteria</taxon>
        <taxon>Pseudomonadati</taxon>
        <taxon>Pseudomonadota</taxon>
        <taxon>Alphaproteobacteria</taxon>
        <taxon>Rhodothalassiales</taxon>
        <taxon>Rhodothalassiaceae</taxon>
        <taxon>Rhodothalassium</taxon>
    </lineage>
</organism>
<comment type="caution">
    <text evidence="10">The sequence shown here is derived from an EMBL/GenBank/DDBJ whole genome shotgun (WGS) entry which is preliminary data.</text>
</comment>
<dbReference type="EMBL" id="SLXO01000004">
    <property type="protein sequence ID" value="TCP35167.1"/>
    <property type="molecule type" value="Genomic_DNA"/>
</dbReference>
<keyword evidence="5 8" id="KW-0808">Transferase</keyword>
<evidence type="ECO:0000256" key="1">
    <source>
        <dbReference type="ARBA" id="ARBA00001933"/>
    </source>
</evidence>
<evidence type="ECO:0000313" key="11">
    <source>
        <dbReference type="Proteomes" id="UP000295399"/>
    </source>
</evidence>
<evidence type="ECO:0000259" key="9">
    <source>
        <dbReference type="Pfam" id="PF00155"/>
    </source>
</evidence>
<dbReference type="CDD" id="cd00609">
    <property type="entry name" value="AAT_like"/>
    <property type="match status" value="1"/>
</dbReference>
<name>A0A4R2PIN3_RHOSA</name>
<comment type="subunit">
    <text evidence="3">Homodimer.</text>
</comment>
<dbReference type="InterPro" id="IPR015422">
    <property type="entry name" value="PyrdxlP-dep_Trfase_small"/>
</dbReference>
<dbReference type="AlphaFoldDB" id="A0A4R2PIN3"/>
<dbReference type="PANTHER" id="PTHR46383">
    <property type="entry name" value="ASPARTATE AMINOTRANSFERASE"/>
    <property type="match status" value="1"/>
</dbReference>
<dbReference type="RefSeq" id="WP_132708078.1">
    <property type="nucleotide sequence ID" value="NZ_JACIGF010000004.1"/>
</dbReference>
<dbReference type="SUPFAM" id="SSF53383">
    <property type="entry name" value="PLP-dependent transferases"/>
    <property type="match status" value="1"/>
</dbReference>
<dbReference type="InterPro" id="IPR050596">
    <property type="entry name" value="AspAT/PAT-like"/>
</dbReference>
<evidence type="ECO:0000256" key="3">
    <source>
        <dbReference type="ARBA" id="ARBA00011738"/>
    </source>
</evidence>
<dbReference type="GO" id="GO:0030170">
    <property type="term" value="F:pyridoxal phosphate binding"/>
    <property type="evidence" value="ECO:0007669"/>
    <property type="project" value="InterPro"/>
</dbReference>
<feature type="domain" description="Aminotransferase class I/classII large" evidence="9">
    <location>
        <begin position="40"/>
        <end position="400"/>
    </location>
</feature>
<gene>
    <name evidence="10" type="ORF">EV659_10416</name>
</gene>
<dbReference type="PROSITE" id="PS00105">
    <property type="entry name" value="AA_TRANSFER_CLASS_1"/>
    <property type="match status" value="1"/>
</dbReference>
<sequence length="408" mass="43770">MPDTARLPDLRLAQRLDAIKPSPTMAVTAKAAAMKAAGQDVIGLGAGEPDFDTPDHVKQAAVDAIWAGRTKYTPAAGTPSLRQAIADKFKRDNDLTYAPEQVIVNAGGKHTLFNALIATLDPGDEVVIPAPYWVSYPDMTLLAGGTPRIVETRAEDGFKLTPGALDAAIGPKTKWVVFNSPSNPTGAAYTRDEVAALCAVLERHPHVWVMSDDMYEHIVYDGFTFTTPAQVNPNLYDRTLTCNGVSKAFAMTGWRIGYAGGPEALIKAMTKVQSQSTSNPCSISQAAAEAALNGPMDFLAQRNAAFRDRRDMVVRELNAAEGLDCRTPEGAFYVFPSCAGLIGRTTPEGKRLDSDLDVVTYFLESQGVAAVHGSAFGLSPFFRVSYATDTDSLREACRRIQEACGALS</sequence>
<evidence type="ECO:0000256" key="8">
    <source>
        <dbReference type="RuleBase" id="RU000481"/>
    </source>
</evidence>
<dbReference type="PANTHER" id="PTHR46383:SF1">
    <property type="entry name" value="ASPARTATE AMINOTRANSFERASE"/>
    <property type="match status" value="1"/>
</dbReference>
<comment type="catalytic activity">
    <reaction evidence="7">
        <text>L-aspartate + 2-oxoglutarate = oxaloacetate + L-glutamate</text>
        <dbReference type="Rhea" id="RHEA:21824"/>
        <dbReference type="ChEBI" id="CHEBI:16452"/>
        <dbReference type="ChEBI" id="CHEBI:16810"/>
        <dbReference type="ChEBI" id="CHEBI:29985"/>
        <dbReference type="ChEBI" id="CHEBI:29991"/>
        <dbReference type="EC" id="2.6.1.1"/>
    </reaction>
</comment>